<dbReference type="Gene3D" id="3.40.50.1820">
    <property type="entry name" value="alpha/beta hydrolase"/>
    <property type="match status" value="1"/>
</dbReference>
<proteinExistence type="predicted"/>
<dbReference type="Proteomes" id="UP000604383">
    <property type="component" value="Unassembled WGS sequence"/>
</dbReference>
<comment type="caution">
    <text evidence="1">The sequence shown here is derived from an EMBL/GenBank/DDBJ whole genome shotgun (WGS) entry which is preliminary data.</text>
</comment>
<dbReference type="RefSeq" id="WP_161129235.1">
    <property type="nucleotide sequence ID" value="NZ_JAQFBP010000036.1"/>
</dbReference>
<name>A0AB36B788_CLOIN</name>
<dbReference type="SUPFAM" id="SSF53474">
    <property type="entry name" value="alpha/beta-Hydrolases"/>
    <property type="match status" value="1"/>
</dbReference>
<protein>
    <submittedName>
        <fullName evidence="1">Alpha/beta hydrolase</fullName>
    </submittedName>
</protein>
<reference evidence="1" key="1">
    <citation type="journal article" date="2019" name="Nat. Med.">
        <title>A library of human gut bacterial isolates paired with longitudinal multiomics data enables mechanistic microbiome research.</title>
        <authorList>
            <person name="Poyet M."/>
            <person name="Groussin M."/>
            <person name="Gibbons S.M."/>
            <person name="Avila-Pacheco J."/>
            <person name="Jiang X."/>
            <person name="Kearney S.M."/>
            <person name="Perrotta A.R."/>
            <person name="Berdy B."/>
            <person name="Zhao S."/>
            <person name="Lieberman T.D."/>
            <person name="Swanson P.K."/>
            <person name="Smith M."/>
            <person name="Roesemann S."/>
            <person name="Alexander J.E."/>
            <person name="Rich S.A."/>
            <person name="Livny J."/>
            <person name="Vlamakis H."/>
            <person name="Clish C."/>
            <person name="Bullock K."/>
            <person name="Deik A."/>
            <person name="Scott J."/>
            <person name="Pierce K.A."/>
            <person name="Xavier R.J."/>
            <person name="Alm E.J."/>
        </authorList>
    </citation>
    <scope>NUCLEOTIDE SEQUENCE</scope>
    <source>
        <strain evidence="1">BIOML-A12</strain>
    </source>
</reference>
<organism evidence="1 2">
    <name type="scientific">Clostridium innocuum</name>
    <dbReference type="NCBI Taxonomy" id="1522"/>
    <lineage>
        <taxon>Bacteria</taxon>
        <taxon>Bacillati</taxon>
        <taxon>Bacillota</taxon>
        <taxon>Clostridia</taxon>
        <taxon>Eubacteriales</taxon>
        <taxon>Clostridiaceae</taxon>
        <taxon>Clostridium</taxon>
    </lineage>
</organism>
<dbReference type="InterPro" id="IPR029058">
    <property type="entry name" value="AB_hydrolase_fold"/>
</dbReference>
<evidence type="ECO:0000313" key="2">
    <source>
        <dbReference type="Proteomes" id="UP000604383"/>
    </source>
</evidence>
<accession>A0AB36B788</accession>
<keyword evidence="1" id="KW-0378">Hydrolase</keyword>
<dbReference type="EMBL" id="WWTN01000018">
    <property type="protein sequence ID" value="MZH56368.1"/>
    <property type="molecule type" value="Genomic_DNA"/>
</dbReference>
<sequence length="235" mass="27703">MAEKLYIDKIPAILWGEPSKKICIYIHGQGGNKKEAEYFSKKVCKYGWQVISIDLPEHGERIHEKDKFNPWNIIPELEILMAFIKDRWSKISLYANSIGAYFSILAYKNETFDSCFFVSPVLDMKQLILDMMSWANVTMIQLEQHQKIATDFGQTLSWEYLKYTSENPIEKWCTPTEILYSNKDELIKSDTIIRFVNSFNCGLTIYDGGEHWFHTEKQLKVLQNWILEKFCNKER</sequence>
<dbReference type="GO" id="GO:0016787">
    <property type="term" value="F:hydrolase activity"/>
    <property type="evidence" value="ECO:0007669"/>
    <property type="project" value="UniProtKB-KW"/>
</dbReference>
<evidence type="ECO:0000313" key="1">
    <source>
        <dbReference type="EMBL" id="MZH56368.1"/>
    </source>
</evidence>
<dbReference type="AlphaFoldDB" id="A0AB36B788"/>
<gene>
    <name evidence="1" type="ORF">GT664_11570</name>
</gene>